<evidence type="ECO:0000256" key="1">
    <source>
        <dbReference type="ARBA" id="ARBA00008791"/>
    </source>
</evidence>
<proteinExistence type="inferred from homology"/>
<dbReference type="InterPro" id="IPR006015">
    <property type="entry name" value="Universal_stress_UspA"/>
</dbReference>
<dbReference type="Pfam" id="PF00582">
    <property type="entry name" value="Usp"/>
    <property type="match status" value="2"/>
</dbReference>
<dbReference type="InterPro" id="IPR006016">
    <property type="entry name" value="UspA"/>
</dbReference>
<evidence type="ECO:0000313" key="3">
    <source>
        <dbReference type="EMBL" id="KAA0681386.1"/>
    </source>
</evidence>
<accession>A0A9W7NKF0</accession>
<evidence type="ECO:0000259" key="2">
    <source>
        <dbReference type="Pfam" id="PF00582"/>
    </source>
</evidence>
<dbReference type="EMBL" id="QOKW01000006">
    <property type="protein sequence ID" value="KAA0681386.1"/>
    <property type="molecule type" value="Genomic_DNA"/>
</dbReference>
<dbReference type="CDD" id="cd00293">
    <property type="entry name" value="USP-like"/>
    <property type="match status" value="1"/>
</dbReference>
<comment type="caution">
    <text evidence="3">The sequence shown here is derived from an EMBL/GenBank/DDBJ whole genome shotgun (WGS) entry which is preliminary data.</text>
</comment>
<dbReference type="Gene3D" id="3.40.50.12370">
    <property type="match status" value="1"/>
</dbReference>
<dbReference type="SUPFAM" id="SSF52402">
    <property type="entry name" value="Adenine nucleotide alpha hydrolases-like"/>
    <property type="match status" value="2"/>
</dbReference>
<dbReference type="PRINTS" id="PR01438">
    <property type="entry name" value="UNVRSLSTRESS"/>
</dbReference>
<dbReference type="Proteomes" id="UP000480854">
    <property type="component" value="Unassembled WGS sequence"/>
</dbReference>
<gene>
    <name evidence="3" type="ORF">DS843_10010</name>
</gene>
<feature type="domain" description="UspA" evidence="2">
    <location>
        <begin position="154"/>
        <end position="272"/>
    </location>
</feature>
<protein>
    <submittedName>
        <fullName evidence="3">Universal stress protein</fullName>
    </submittedName>
</protein>
<comment type="similarity">
    <text evidence="1">Belongs to the universal stress protein A family.</text>
</comment>
<reference evidence="3 4" key="1">
    <citation type="submission" date="2018-07" db="EMBL/GenBank/DDBJ databases">
        <title>Genome sequence of Azospirillum sp. ATCC 49961.</title>
        <authorList>
            <person name="Sant'Anna F.H."/>
            <person name="Baldani J.I."/>
            <person name="Zilli J.E."/>
            <person name="Reis V.M."/>
            <person name="Hartmann A."/>
            <person name="Cruz L."/>
            <person name="de Souza E.M."/>
            <person name="de Oliveira Pedrosa F."/>
            <person name="Passaglia L.M.P."/>
        </authorList>
    </citation>
    <scope>NUCLEOTIDE SEQUENCE [LARGE SCALE GENOMIC DNA]</scope>
    <source>
        <strain evidence="3 4">ATCC 49961</strain>
    </source>
</reference>
<evidence type="ECO:0000313" key="4">
    <source>
        <dbReference type="Proteomes" id="UP000480854"/>
    </source>
</evidence>
<dbReference type="PANTHER" id="PTHR46268:SF15">
    <property type="entry name" value="UNIVERSAL STRESS PROTEIN HP_0031"/>
    <property type="match status" value="1"/>
</dbReference>
<feature type="domain" description="UspA" evidence="2">
    <location>
        <begin position="3"/>
        <end position="143"/>
    </location>
</feature>
<organism evidence="3 4">
    <name type="scientific">Roseomonas genomospecies 6</name>
    <dbReference type="NCBI Taxonomy" id="214106"/>
    <lineage>
        <taxon>Bacteria</taxon>
        <taxon>Pseudomonadati</taxon>
        <taxon>Pseudomonadota</taxon>
        <taxon>Alphaproteobacteria</taxon>
        <taxon>Acetobacterales</taxon>
        <taxon>Roseomonadaceae</taxon>
        <taxon>Roseomonas</taxon>
    </lineage>
</organism>
<name>A0A9W7NKF0_9PROT</name>
<dbReference type="OrthoDB" id="9804721at2"/>
<dbReference type="RefSeq" id="WP_149468752.1">
    <property type="nucleotide sequence ID" value="NZ_QOKW01000006.1"/>
</dbReference>
<keyword evidence="4" id="KW-1185">Reference proteome</keyword>
<dbReference type="PANTHER" id="PTHR46268">
    <property type="entry name" value="STRESS RESPONSE PROTEIN NHAX"/>
    <property type="match status" value="1"/>
</dbReference>
<sequence length="274" mass="29802">MPIKTILLHMSNDDRHAQRLEVAVGLAKRFSAFVEVLFVASPVSMPAAVTGRAASYAYIAEATAIAHEKAERIEQVVRQALKDCSYSWTIEEGDHVELLAARAAYADLAIVTQSHGDDLDDRVMLHLPDRLPLVSPCPTLVLPYGVPAPAVIGRHVVVAWKNTREAGRAVRNAMPFLKAAEKVTVLTVDPPGHSLDRGRDLMIWLERHGVRSGHQSNIHQGGDVGDVVIASNRDLGGDLLVMGSYGHSRLRELVLGGTTRTILSDLEVPVLMSH</sequence>
<dbReference type="AlphaFoldDB" id="A0A9W7NKF0"/>